<dbReference type="STRING" id="593750.Metfor_2042"/>
<evidence type="ECO:0000313" key="2">
    <source>
        <dbReference type="EMBL" id="AGB03055.1"/>
    </source>
</evidence>
<dbReference type="InterPro" id="IPR051011">
    <property type="entry name" value="Metal_resp_trans_reg"/>
</dbReference>
<dbReference type="eggNOG" id="arCOG01686">
    <property type="taxonomic scope" value="Archaea"/>
</dbReference>
<evidence type="ECO:0008006" key="4">
    <source>
        <dbReference type="Google" id="ProtNLM"/>
    </source>
</evidence>
<dbReference type="AlphaFoldDB" id="L0HGA7"/>
<dbReference type="KEGG" id="mfo:Metfor_2042"/>
<keyword evidence="1" id="KW-0812">Transmembrane</keyword>
<feature type="transmembrane region" description="Helical" evidence="1">
    <location>
        <begin position="182"/>
        <end position="204"/>
    </location>
</feature>
<accession>L0HGA7</accession>
<dbReference type="Proteomes" id="UP000010824">
    <property type="component" value="Chromosome"/>
</dbReference>
<organism evidence="2 3">
    <name type="scientific">Methanoregula formicica (strain DSM 22288 / NBRC 105244 / SMSP)</name>
    <dbReference type="NCBI Taxonomy" id="593750"/>
    <lineage>
        <taxon>Archaea</taxon>
        <taxon>Methanobacteriati</taxon>
        <taxon>Methanobacteriota</taxon>
        <taxon>Stenosarchaea group</taxon>
        <taxon>Methanomicrobia</taxon>
        <taxon>Methanomicrobiales</taxon>
        <taxon>Methanoregulaceae</taxon>
        <taxon>Methanoregula</taxon>
    </lineage>
</organism>
<gene>
    <name evidence="2" type="ordered locus">Metfor_2042</name>
</gene>
<dbReference type="HOGENOM" id="CLU_068197_1_0_2"/>
<dbReference type="PANTHER" id="PTHR43132">
    <property type="entry name" value="ARSENICAL RESISTANCE OPERON REPRESSOR ARSR-RELATED"/>
    <property type="match status" value="1"/>
</dbReference>
<dbReference type="InterPro" id="IPR011991">
    <property type="entry name" value="ArsR-like_HTH"/>
</dbReference>
<keyword evidence="1" id="KW-0472">Membrane</keyword>
<reference evidence="2 3" key="2">
    <citation type="journal article" date="2014" name="Genome Announc.">
        <title>Complete Genome Sequence of Methanoregula formicica SMSPT, a Mesophilic Hydrogenotrophic Methanogen Isolated from a Methanogenic Upflow Anaerobic Sludge Blanket Reactor.</title>
        <authorList>
            <person name="Yamamoto K."/>
            <person name="Tamaki H."/>
            <person name="Cadillo-Quiroz H."/>
            <person name="Imachi H."/>
            <person name="Kyrpides N."/>
            <person name="Woyke T."/>
            <person name="Goodwin L."/>
            <person name="Zinder S.H."/>
            <person name="Kamagata Y."/>
            <person name="Liu W.T."/>
        </authorList>
    </citation>
    <scope>NUCLEOTIDE SEQUENCE [LARGE SCALE GENOMIC DNA]</scope>
    <source>
        <strain evidence="3">DSM 22288 / NBRC 105244 / SMSP</strain>
    </source>
</reference>
<proteinExistence type="predicted"/>
<feature type="transmembrane region" description="Helical" evidence="1">
    <location>
        <begin position="105"/>
        <end position="129"/>
    </location>
</feature>
<dbReference type="GeneID" id="14309435"/>
<dbReference type="EMBL" id="CP003167">
    <property type="protein sequence ID" value="AGB03055.1"/>
    <property type="molecule type" value="Genomic_DNA"/>
</dbReference>
<name>L0HGA7_METFS</name>
<sequence>MADNVLVLEPGDERAQKIAKAMASSLAGDILQFLADGPKSLTAITEKLQIPMNTAKYHVENLLDAGVIAIADTKYSIKGREVKLYSLTDQLLIVAPRRVDVRSLLLKYASLFGIVAVSTLAISTILPMFSAPVMNAEMVSLKAAPAPAVDTATGAGREAGAVALQATFDTASVTAPATLDPALAFFIGGIFVIVILLCYEAWLWKKTR</sequence>
<dbReference type="Pfam" id="PF12840">
    <property type="entry name" value="HTH_20"/>
    <property type="match status" value="1"/>
</dbReference>
<evidence type="ECO:0000313" key="3">
    <source>
        <dbReference type="Proteomes" id="UP000010824"/>
    </source>
</evidence>
<dbReference type="RefSeq" id="WP_015286018.1">
    <property type="nucleotide sequence ID" value="NC_019943.1"/>
</dbReference>
<dbReference type="PANTHER" id="PTHR43132:SF2">
    <property type="entry name" value="ARSENICAL RESISTANCE OPERON REPRESSOR ARSR-RELATED"/>
    <property type="match status" value="1"/>
</dbReference>
<evidence type="ECO:0000256" key="1">
    <source>
        <dbReference type="SAM" id="Phobius"/>
    </source>
</evidence>
<dbReference type="Gene3D" id="1.10.10.10">
    <property type="entry name" value="Winged helix-like DNA-binding domain superfamily/Winged helix DNA-binding domain"/>
    <property type="match status" value="1"/>
</dbReference>
<reference evidence="3" key="1">
    <citation type="submission" date="2011-12" db="EMBL/GenBank/DDBJ databases">
        <title>Complete sequence of Methanoregula formicicum SMSP.</title>
        <authorList>
            <person name="Lucas S."/>
            <person name="Han J."/>
            <person name="Lapidus A."/>
            <person name="Cheng J.-F."/>
            <person name="Goodwin L."/>
            <person name="Pitluck S."/>
            <person name="Peters L."/>
            <person name="Ovchinnikova G."/>
            <person name="Teshima H."/>
            <person name="Detter J.C."/>
            <person name="Han C."/>
            <person name="Tapia R."/>
            <person name="Land M."/>
            <person name="Hauser L."/>
            <person name="Kyrpides N."/>
            <person name="Ivanova N."/>
            <person name="Pagani I."/>
            <person name="Imachi H."/>
            <person name="Tamaki H."/>
            <person name="Sekiguchi Y."/>
            <person name="Kamagata Y."/>
            <person name="Cadillo-Quiroz H."/>
            <person name="Zinder S."/>
            <person name="Liu W.-T."/>
            <person name="Woyke T."/>
        </authorList>
    </citation>
    <scope>NUCLEOTIDE SEQUENCE [LARGE SCALE GENOMIC DNA]</scope>
    <source>
        <strain evidence="3">DSM 22288 / NBRC 105244 / SMSP</strain>
    </source>
</reference>
<dbReference type="CDD" id="cd00090">
    <property type="entry name" value="HTH_ARSR"/>
    <property type="match status" value="1"/>
</dbReference>
<dbReference type="SUPFAM" id="SSF46785">
    <property type="entry name" value="Winged helix' DNA-binding domain"/>
    <property type="match status" value="1"/>
</dbReference>
<dbReference type="InParanoid" id="L0HGA7"/>
<keyword evidence="3" id="KW-1185">Reference proteome</keyword>
<dbReference type="InterPro" id="IPR036390">
    <property type="entry name" value="WH_DNA-bd_sf"/>
</dbReference>
<protein>
    <recommendedName>
        <fullName evidence="4">Transcriptional regulator</fullName>
    </recommendedName>
</protein>
<dbReference type="InterPro" id="IPR036388">
    <property type="entry name" value="WH-like_DNA-bd_sf"/>
</dbReference>
<keyword evidence="1" id="KW-1133">Transmembrane helix</keyword>
<dbReference type="OrthoDB" id="11368at2157"/>